<dbReference type="PANTHER" id="PTHR30273:SF2">
    <property type="entry name" value="PROTEIN FECR"/>
    <property type="match status" value="1"/>
</dbReference>
<name>A0A1H4AUL1_9BACT</name>
<dbReference type="Pfam" id="PF04773">
    <property type="entry name" value="FecR"/>
    <property type="match status" value="1"/>
</dbReference>
<organism evidence="5 6">
    <name type="scientific">Alistipes timonensis JC136</name>
    <dbReference type="NCBI Taxonomy" id="1033731"/>
    <lineage>
        <taxon>Bacteria</taxon>
        <taxon>Pseudomonadati</taxon>
        <taxon>Bacteroidota</taxon>
        <taxon>Bacteroidia</taxon>
        <taxon>Bacteroidales</taxon>
        <taxon>Rikenellaceae</taxon>
        <taxon>Alistipes</taxon>
    </lineage>
</organism>
<dbReference type="Pfam" id="PF16220">
    <property type="entry name" value="DUF4880"/>
    <property type="match status" value="1"/>
</dbReference>
<dbReference type="InterPro" id="IPR032623">
    <property type="entry name" value="FecR_N"/>
</dbReference>
<evidence type="ECO:0000259" key="4">
    <source>
        <dbReference type="Pfam" id="PF16344"/>
    </source>
</evidence>
<feature type="domain" description="FecR N-terminal" evidence="3">
    <location>
        <begin position="21"/>
        <end position="49"/>
    </location>
</feature>
<keyword evidence="6" id="KW-1185">Reference proteome</keyword>
<reference evidence="5 6" key="1">
    <citation type="submission" date="2016-10" db="EMBL/GenBank/DDBJ databases">
        <authorList>
            <person name="de Groot N.N."/>
        </authorList>
    </citation>
    <scope>NUCLEOTIDE SEQUENCE [LARGE SCALE GENOMIC DNA]</scope>
    <source>
        <strain evidence="5 6">DSM 25383</strain>
    </source>
</reference>
<evidence type="ECO:0000313" key="6">
    <source>
        <dbReference type="Proteomes" id="UP000183253"/>
    </source>
</evidence>
<dbReference type="Gene3D" id="2.60.120.1440">
    <property type="match status" value="1"/>
</dbReference>
<proteinExistence type="predicted"/>
<dbReference type="Pfam" id="PF16344">
    <property type="entry name" value="FecR_C"/>
    <property type="match status" value="1"/>
</dbReference>
<dbReference type="EMBL" id="FNRI01000003">
    <property type="protein sequence ID" value="SEA39487.1"/>
    <property type="molecule type" value="Genomic_DNA"/>
</dbReference>
<dbReference type="Proteomes" id="UP000183253">
    <property type="component" value="Unassembled WGS sequence"/>
</dbReference>
<dbReference type="STRING" id="1033731.SAMN05444145_103124"/>
<feature type="domain" description="Protein FecR C-terminal" evidence="4">
    <location>
        <begin position="322"/>
        <end position="376"/>
    </location>
</feature>
<keyword evidence="1" id="KW-1133">Transmembrane helix</keyword>
<dbReference type="InterPro" id="IPR006860">
    <property type="entry name" value="FecR"/>
</dbReference>
<protein>
    <submittedName>
        <fullName evidence="5">FecR family protein</fullName>
    </submittedName>
</protein>
<feature type="domain" description="FecR protein" evidence="2">
    <location>
        <begin position="182"/>
        <end position="276"/>
    </location>
</feature>
<keyword evidence="1" id="KW-0812">Transmembrane</keyword>
<dbReference type="GO" id="GO:0016989">
    <property type="term" value="F:sigma factor antagonist activity"/>
    <property type="evidence" value="ECO:0007669"/>
    <property type="project" value="TreeGrafter"/>
</dbReference>
<accession>A0A1H4AUL1</accession>
<gene>
    <name evidence="5" type="ORF">SAMN05444145_103124</name>
</gene>
<dbReference type="InterPro" id="IPR012373">
    <property type="entry name" value="Ferrdict_sens_TM"/>
</dbReference>
<evidence type="ECO:0000313" key="5">
    <source>
        <dbReference type="EMBL" id="SEA39487.1"/>
    </source>
</evidence>
<feature type="transmembrane region" description="Helical" evidence="1">
    <location>
        <begin position="87"/>
        <end position="106"/>
    </location>
</feature>
<dbReference type="InterPro" id="IPR032508">
    <property type="entry name" value="FecR_C"/>
</dbReference>
<dbReference type="AlphaFoldDB" id="A0A1H4AUL1"/>
<dbReference type="PANTHER" id="PTHR30273">
    <property type="entry name" value="PERIPLASMIC SIGNAL SENSOR AND SIGMA FACTOR ACTIVATOR FECR-RELATED"/>
    <property type="match status" value="1"/>
</dbReference>
<evidence type="ECO:0000256" key="1">
    <source>
        <dbReference type="SAM" id="Phobius"/>
    </source>
</evidence>
<evidence type="ECO:0000259" key="2">
    <source>
        <dbReference type="Pfam" id="PF04773"/>
    </source>
</evidence>
<dbReference type="Gene3D" id="3.55.50.30">
    <property type="match status" value="1"/>
</dbReference>
<dbReference type="OrthoDB" id="1493027at2"/>
<sequence length="395" mass="45238">MQTMTKKTIDWTLFRKVLDHTADEKEQAEFEKWLHSDPRHREYYERARRFYAGESAEPLPLDETFAALKTRLEMHDRPKPMYRRRSYYGIAAAVAVLVVLSCFDWHRDNAGAAMDRVCYELARDYAPATDKARLIVDGDKCYDLHGDESLSIDVRGGHIERGDDNRLVYTADAEAEVVQNRLSVPRGGYYSVLLEDGTTVHLNAESELVYPSAFSKDVRTVSLVGEAYFDVAHDAGRPFVVEVNGYSIEVLGTQFNVTAYADERICRSTLVEGSVRIVPDSGRNGEEIVLTPGEQVVHETGTDTFSVARVNTKVYTAWMDREFVFENTPLSEALRIVSRWYDFRYDITDSDLEKYTFTGQISKDGGLDYLFRVLYEAHMPIVLRYEDGVLYVDRR</sequence>
<evidence type="ECO:0000259" key="3">
    <source>
        <dbReference type="Pfam" id="PF16220"/>
    </source>
</evidence>
<keyword evidence="1" id="KW-0472">Membrane</keyword>